<dbReference type="PANTHER" id="PTHR17985:SF8">
    <property type="entry name" value="TRANSPORT AND GOLGI ORGANIZATION PROTEIN 2 HOMOLOG"/>
    <property type="match status" value="1"/>
</dbReference>
<dbReference type="AlphaFoldDB" id="A0A9J7ATP9"/>
<dbReference type="Proteomes" id="UP001060336">
    <property type="component" value="Chromosome"/>
</dbReference>
<dbReference type="KEGG" id="naci:NUH88_20165"/>
<gene>
    <name evidence="1" type="ORF">NUH88_20165</name>
</gene>
<accession>A0A9J7ATP9</accession>
<organism evidence="1 2">
    <name type="scientific">Nisaea acidiphila</name>
    <dbReference type="NCBI Taxonomy" id="1862145"/>
    <lineage>
        <taxon>Bacteria</taxon>
        <taxon>Pseudomonadati</taxon>
        <taxon>Pseudomonadota</taxon>
        <taxon>Alphaproteobacteria</taxon>
        <taxon>Rhodospirillales</taxon>
        <taxon>Thalassobaculaceae</taxon>
        <taxon>Nisaea</taxon>
    </lineage>
</organism>
<proteinExistence type="predicted"/>
<dbReference type="InterPro" id="IPR008551">
    <property type="entry name" value="TANGO2"/>
</dbReference>
<evidence type="ECO:0000313" key="1">
    <source>
        <dbReference type="EMBL" id="UUX49700.1"/>
    </source>
</evidence>
<dbReference type="EMBL" id="CP102480">
    <property type="protein sequence ID" value="UUX49700.1"/>
    <property type="molecule type" value="Genomic_DNA"/>
</dbReference>
<name>A0A9J7ATP9_9PROT</name>
<dbReference type="PANTHER" id="PTHR17985">
    <property type="entry name" value="SER/THR-RICH PROTEIN T10 IN DGCR REGION"/>
    <property type="match status" value="1"/>
</dbReference>
<reference evidence="1" key="1">
    <citation type="submission" date="2022-08" db="EMBL/GenBank/DDBJ databases">
        <title>Nisaea acidiphila sp. nov., isolated from a marine algal debris and emended description of the genus Nisaea Urios et al. 2008.</title>
        <authorList>
            <person name="Kwon K."/>
        </authorList>
    </citation>
    <scope>NUCLEOTIDE SEQUENCE</scope>
    <source>
        <strain evidence="1">MEBiC11861</strain>
    </source>
</reference>
<dbReference type="RefSeq" id="WP_257768523.1">
    <property type="nucleotide sequence ID" value="NZ_CP102480.1"/>
</dbReference>
<evidence type="ECO:0000313" key="2">
    <source>
        <dbReference type="Proteomes" id="UP001060336"/>
    </source>
</evidence>
<keyword evidence="2" id="KW-1185">Reference proteome</keyword>
<sequence length="252" mass="27356">MCTLVLLRRPGAPWPVLIAANRDEMQSRPWKAPGRHWSDRPETLAGLDELSGGSWLGVNDHGLVAGILNRRGSLGPAAGKRSRGEVVLEALEHAEAETAAKALGELEGSSYRSFNMLVADSEKAFWIRNEDRDDGDIDVFEVPEGISVFTAYDVNDPESARVRRALPRFRIAAAPDPETGHWSAWENLLADRTRGNPADYGSAINLDNGEGFATVSSSLIALPADPGRDPVWRFAPGKPDEAEYETVDLGVG</sequence>
<protein>
    <submittedName>
        <fullName evidence="1">NRDE family protein</fullName>
    </submittedName>
</protein>
<dbReference type="Pfam" id="PF05742">
    <property type="entry name" value="TANGO2"/>
    <property type="match status" value="1"/>
</dbReference>
<dbReference type="Gene3D" id="3.60.60.10">
    <property type="entry name" value="Penicillin V Acylase, Chain A"/>
    <property type="match status" value="1"/>
</dbReference>